<dbReference type="Proteomes" id="UP000076167">
    <property type="component" value="Unassembled WGS sequence"/>
</dbReference>
<keyword evidence="2" id="KW-1185">Reference proteome</keyword>
<proteinExistence type="predicted"/>
<comment type="caution">
    <text evidence="1">The sequence shown here is derived from an EMBL/GenBank/DDBJ whole genome shotgun (WGS) entry which is preliminary data.</text>
</comment>
<name>A0ABR5XYT7_9PROT</name>
<dbReference type="Gene3D" id="3.90.1480.10">
    <property type="entry name" value="Alpha-2,3-sialyltransferase"/>
    <property type="match status" value="1"/>
</dbReference>
<evidence type="ECO:0000313" key="2">
    <source>
        <dbReference type="Proteomes" id="UP000076167"/>
    </source>
</evidence>
<protein>
    <submittedName>
        <fullName evidence="1">Uncharacterized protein</fullName>
    </submittedName>
</protein>
<evidence type="ECO:0000313" key="1">
    <source>
        <dbReference type="EMBL" id="KZC97177.1"/>
    </source>
</evidence>
<organism evidence="1 2">
    <name type="scientific">Thalassospira xiamenensis</name>
    <dbReference type="NCBI Taxonomy" id="220697"/>
    <lineage>
        <taxon>Bacteria</taxon>
        <taxon>Pseudomonadati</taxon>
        <taxon>Pseudomonadota</taxon>
        <taxon>Alphaproteobacteria</taxon>
        <taxon>Rhodospirillales</taxon>
        <taxon>Thalassospiraceae</taxon>
        <taxon>Thalassospira</taxon>
    </lineage>
</organism>
<gene>
    <name evidence="1" type="ORF">AUP40_04365</name>
</gene>
<dbReference type="EMBL" id="LPXL01000056">
    <property type="protein sequence ID" value="KZC97177.1"/>
    <property type="molecule type" value="Genomic_DNA"/>
</dbReference>
<accession>A0ABR5XYT7</accession>
<sequence>MIHRGANGGYQAINLAVLFGAKRIILLGYDMGVADDGRRHWFGDHPTGLNNPQDHDFARWRANFETMLPDLDRAGVQVINASRHTRLECFPRMGLENIPWM</sequence>
<reference evidence="1 2" key="1">
    <citation type="submission" date="2015-12" db="EMBL/GenBank/DDBJ databases">
        <title>Genome sequence of Thalassospira xiamenensis MCCC 1A03005.</title>
        <authorList>
            <person name="Lu L."/>
            <person name="Lai Q."/>
            <person name="Shao Z."/>
            <person name="Qian P."/>
        </authorList>
    </citation>
    <scope>NUCLEOTIDE SEQUENCE [LARGE SCALE GENOMIC DNA]</scope>
    <source>
        <strain evidence="1 2">MCCC 1A03005</strain>
    </source>
</reference>